<evidence type="ECO:0000313" key="1">
    <source>
        <dbReference type="EMBL" id="MCG6504726.1"/>
    </source>
</evidence>
<dbReference type="EMBL" id="JAKOOW010000033">
    <property type="protein sequence ID" value="MCG6504726.1"/>
    <property type="molecule type" value="Genomic_DNA"/>
</dbReference>
<organism evidence="1 2">
    <name type="scientific">Kingella pumchi</name>
    <dbReference type="NCBI Taxonomy" id="2779506"/>
    <lineage>
        <taxon>Bacteria</taxon>
        <taxon>Pseudomonadati</taxon>
        <taxon>Pseudomonadota</taxon>
        <taxon>Betaproteobacteria</taxon>
        <taxon>Neisseriales</taxon>
        <taxon>Neisseriaceae</taxon>
        <taxon>Kingella</taxon>
    </lineage>
</organism>
<evidence type="ECO:0000313" key="2">
    <source>
        <dbReference type="Proteomes" id="UP001298424"/>
    </source>
</evidence>
<proteinExistence type="predicted"/>
<gene>
    <name evidence="1" type="ORF">MB824_09475</name>
</gene>
<dbReference type="RefSeq" id="WP_238748258.1">
    <property type="nucleotide sequence ID" value="NZ_JAKOOW010000033.1"/>
</dbReference>
<dbReference type="Proteomes" id="UP001298424">
    <property type="component" value="Unassembled WGS sequence"/>
</dbReference>
<name>A0ABS9NPK6_9NEIS</name>
<reference evidence="1 2" key="1">
    <citation type="submission" date="2022-02" db="EMBL/GenBank/DDBJ databases">
        <title>Genome sequence data of Kingella unionensis sp. nov. strain CICC 24913 (CCUG 75125).</title>
        <authorList>
            <person name="Xiao M."/>
        </authorList>
    </citation>
    <scope>NUCLEOTIDE SEQUENCE [LARGE SCALE GENOMIC DNA]</scope>
    <source>
        <strain evidence="1 2">CICC 24913</strain>
    </source>
</reference>
<comment type="caution">
    <text evidence="1">The sequence shown here is derived from an EMBL/GenBank/DDBJ whole genome shotgun (WGS) entry which is preliminary data.</text>
</comment>
<keyword evidence="2" id="KW-1185">Reference proteome</keyword>
<evidence type="ECO:0008006" key="3">
    <source>
        <dbReference type="Google" id="ProtNLM"/>
    </source>
</evidence>
<protein>
    <recommendedName>
        <fullName evidence="3">Phage antitermination protein Q</fullName>
    </recommendedName>
</protein>
<sequence>MYRNIDECLRQAYKIWAVRIEPMGNTAQVCDWLQSKGVKGGGSGLTQHEHHAQSAMIIARVQRLLEPAELAVIEMHYTGGLKLDGIVDLTAHIERQNNGANLLLCDALIGNIFSGRPKRTAIQDRFDICKRTYFYKRRQIKQLIGDLFASAMCKLSGDFEQAGIIRPPHIPQPNCNGLPFQIP</sequence>
<accession>A0ABS9NPK6</accession>